<evidence type="ECO:0000256" key="3">
    <source>
        <dbReference type="ARBA" id="ARBA00022729"/>
    </source>
</evidence>
<dbReference type="Proteomes" id="UP000681720">
    <property type="component" value="Unassembled WGS sequence"/>
</dbReference>
<evidence type="ECO:0000313" key="7">
    <source>
        <dbReference type="EMBL" id="CAF4386061.1"/>
    </source>
</evidence>
<evidence type="ECO:0000256" key="1">
    <source>
        <dbReference type="ARBA" id="ARBA00004613"/>
    </source>
</evidence>
<gene>
    <name evidence="6" type="ORF">BYL167_LOCUS25972</name>
    <name evidence="7" type="ORF">GIL414_LOCUS29514</name>
</gene>
<reference evidence="6" key="1">
    <citation type="submission" date="2021-02" db="EMBL/GenBank/DDBJ databases">
        <authorList>
            <person name="Nowell W R."/>
        </authorList>
    </citation>
    <scope>NUCLEOTIDE SEQUENCE</scope>
</reference>
<evidence type="ECO:0000256" key="2">
    <source>
        <dbReference type="ARBA" id="ARBA00022525"/>
    </source>
</evidence>
<sequence>MKTTVLIIFIILLSMDCSNQLRSSVGTSSVTFVFDVTGSMHDDLLQVIQGATHIYNATLRRENSIYDYILIPFADPG</sequence>
<dbReference type="InterPro" id="IPR056861">
    <property type="entry name" value="HMCN1-like_VWA"/>
</dbReference>
<evidence type="ECO:0000313" key="8">
    <source>
        <dbReference type="Proteomes" id="UP000681967"/>
    </source>
</evidence>
<feature type="domain" description="Hemicentin-1-like von Willebrand factor A" evidence="5">
    <location>
        <begin position="29"/>
        <end position="77"/>
    </location>
</feature>
<dbReference type="Pfam" id="PF25106">
    <property type="entry name" value="VWA_4"/>
    <property type="match status" value="1"/>
</dbReference>
<keyword evidence="2" id="KW-0964">Secreted</keyword>
<dbReference type="EMBL" id="CAJOBJ010053711">
    <property type="protein sequence ID" value="CAF4386061.1"/>
    <property type="molecule type" value="Genomic_DNA"/>
</dbReference>
<feature type="signal peptide" evidence="4">
    <location>
        <begin position="1"/>
        <end position="20"/>
    </location>
</feature>
<protein>
    <recommendedName>
        <fullName evidence="5">Hemicentin-1-like von Willebrand factor A domain-containing protein</fullName>
    </recommendedName>
</protein>
<comment type="subcellular location">
    <subcellularLocation>
        <location evidence="1">Secreted</location>
    </subcellularLocation>
</comment>
<dbReference type="Proteomes" id="UP000681967">
    <property type="component" value="Unassembled WGS sequence"/>
</dbReference>
<feature type="chain" id="PRO_5036273813" description="Hemicentin-1-like von Willebrand factor A domain-containing protein" evidence="4">
    <location>
        <begin position="21"/>
        <end position="77"/>
    </location>
</feature>
<keyword evidence="3 4" id="KW-0732">Signal</keyword>
<accession>A0A8S2T225</accession>
<name>A0A8S2T225_9BILA</name>
<comment type="caution">
    <text evidence="6">The sequence shown here is derived from an EMBL/GenBank/DDBJ whole genome shotgun (WGS) entry which is preliminary data.</text>
</comment>
<dbReference type="AlphaFoldDB" id="A0A8S2T225"/>
<evidence type="ECO:0000313" key="6">
    <source>
        <dbReference type="EMBL" id="CAF4262094.1"/>
    </source>
</evidence>
<evidence type="ECO:0000256" key="4">
    <source>
        <dbReference type="SAM" id="SignalP"/>
    </source>
</evidence>
<proteinExistence type="predicted"/>
<organism evidence="6 8">
    <name type="scientific">Rotaria magnacalcarata</name>
    <dbReference type="NCBI Taxonomy" id="392030"/>
    <lineage>
        <taxon>Eukaryota</taxon>
        <taxon>Metazoa</taxon>
        <taxon>Spiralia</taxon>
        <taxon>Gnathifera</taxon>
        <taxon>Rotifera</taxon>
        <taxon>Eurotatoria</taxon>
        <taxon>Bdelloidea</taxon>
        <taxon>Philodinida</taxon>
        <taxon>Philodinidae</taxon>
        <taxon>Rotaria</taxon>
    </lineage>
</organism>
<evidence type="ECO:0000259" key="5">
    <source>
        <dbReference type="Pfam" id="PF25106"/>
    </source>
</evidence>
<dbReference type="EMBL" id="CAJOBH010028119">
    <property type="protein sequence ID" value="CAF4262094.1"/>
    <property type="molecule type" value="Genomic_DNA"/>
</dbReference>